<comment type="caution">
    <text evidence="2">The sequence shown here is derived from an EMBL/GenBank/DDBJ whole genome shotgun (WGS) entry which is preliminary data.</text>
</comment>
<accession>A0A837NY30</accession>
<evidence type="ECO:0000256" key="1">
    <source>
        <dbReference type="SAM" id="Phobius"/>
    </source>
</evidence>
<dbReference type="EMBL" id="LIZK01000002">
    <property type="protein sequence ID" value="KPL95409.1"/>
    <property type="molecule type" value="Genomic_DNA"/>
</dbReference>
<feature type="transmembrane region" description="Helical" evidence="1">
    <location>
        <begin position="7"/>
        <end position="24"/>
    </location>
</feature>
<dbReference type="AlphaFoldDB" id="A0A837NY30"/>
<proteinExistence type="predicted"/>
<keyword evidence="1" id="KW-1133">Transmembrane helix</keyword>
<keyword evidence="1" id="KW-0472">Membrane</keyword>
<evidence type="ECO:0000313" key="2">
    <source>
        <dbReference type="EMBL" id="KPL95409.1"/>
    </source>
</evidence>
<organism evidence="2 3">
    <name type="scientific">Vibrio splendidus</name>
    <dbReference type="NCBI Taxonomy" id="29497"/>
    <lineage>
        <taxon>Bacteria</taxon>
        <taxon>Pseudomonadati</taxon>
        <taxon>Pseudomonadota</taxon>
        <taxon>Gammaproteobacteria</taxon>
        <taxon>Vibrionales</taxon>
        <taxon>Vibrionaceae</taxon>
        <taxon>Vibrio</taxon>
    </lineage>
</organism>
<evidence type="ECO:0000313" key="3">
    <source>
        <dbReference type="Proteomes" id="UP000050463"/>
    </source>
</evidence>
<gene>
    <name evidence="2" type="ORF">AN168_07135</name>
</gene>
<keyword evidence="1" id="KW-0812">Transmembrane</keyword>
<sequence length="830" mass="93670">MFCKSSYLTASSTFIFGIFFSLIVKSTVDVENAPYYSVESTQNEIRFASHNFYSGTLAKESPYKSLDGKTVSSNNFVVDYPAEGVTLGQGWELGRSTKSFGTCIVFESKNVGGQMAAVNASKIFSSEQLKREIETSISASAKASYGGFGASASYKSNLVKKSKVESSFDTRLVKAEVVDGVEFVAPLMDPKSGSNSVALSDFALDLLIDNDTQEVTQKSIKAFWEYCGDAYVSAIERGAEMYVVSNNFDHSGFEETKSSKTIVGSISYLGSGGDIEKKSSSLMSALNNKESSKFEYYHSAHRGLYIPSKVDDIERAIQLLGDSSDQNKSFPFRVQLTSYSSLPNFPANIKLNTPVAERLYVYRDRLESIAAMLEHILGFTLINKNNDNNTKSCTPSSATDCVRESNLITYYEMSTADDSERQKHEDSERKIYEDLLKAVKRDILATNKEIEFCENTVQGVNEYKCVAEFDGKYNDYFYLALLPLPKIAQLYVEPEDAVLLDNLKAKLSELEKAYPNIVSRTYRVLKTCKIFGKKYKDKNLCGYTDKTQHCRENGSTAPCKKNKRQRDDVKRKINILEVNITRKNIPPARFDYYIANRMKQRLQSGSIDVVLNQQEIQYIRANIDCEFIGWDQEQCKGIDSIYDRIVNEGERLRFAYIFNPEAQQNRLKGYAESANAIIQVNNQAIDQIIKAAVSEQSREVLADAKEIAEPLQKQKQNFNQEELDKFLSGSEFLSPEQKVEYQRLKQENSELKNLSEPLLSDNQPMGWLGDRSDNWIGIVTPYSLYSSLNTLNADINSFVDTAYESSEHTVEPLFPLYSFDADFNLYVQSY</sequence>
<protein>
    <submittedName>
        <fullName evidence="2">ATPase</fullName>
    </submittedName>
</protein>
<name>A0A837NY30_VIBSP</name>
<dbReference type="RefSeq" id="WP_054546606.1">
    <property type="nucleotide sequence ID" value="NZ_LIZK01000002.1"/>
</dbReference>
<dbReference type="Proteomes" id="UP000050463">
    <property type="component" value="Unassembled WGS sequence"/>
</dbReference>
<reference evidence="2 3" key="1">
    <citation type="submission" date="2015-08" db="EMBL/GenBank/DDBJ databases">
        <title>Draft Genome Sequence of Vibrio splendidus UCD-SED7.</title>
        <authorList>
            <person name="Lee R.D."/>
            <person name="Lang J.M."/>
            <person name="Coil D.A."/>
            <person name="Jospin G."/>
            <person name="Eisen J.A."/>
        </authorList>
    </citation>
    <scope>NUCLEOTIDE SEQUENCE [LARGE SCALE GENOMIC DNA]</scope>
    <source>
        <strain evidence="2 3">UCD-SED7</strain>
    </source>
</reference>